<reference evidence="8 9" key="1">
    <citation type="submission" date="2019-04" db="EMBL/GenBank/DDBJ databases">
        <title>Comparative genomics and transcriptomics to analyze fruiting body development in filamentous ascomycetes.</title>
        <authorList>
            <consortium name="DOE Joint Genome Institute"/>
            <person name="Lutkenhaus R."/>
            <person name="Traeger S."/>
            <person name="Breuer J."/>
            <person name="Kuo A."/>
            <person name="Lipzen A."/>
            <person name="Pangilinan J."/>
            <person name="Dilworth D."/>
            <person name="Sandor L."/>
            <person name="Poggeler S."/>
            <person name="Barry K."/>
            <person name="Grigoriev I.V."/>
            <person name="Nowrousian M."/>
        </authorList>
    </citation>
    <scope>NUCLEOTIDE SEQUENCE [LARGE SCALE GENOMIC DNA]</scope>
    <source>
        <strain evidence="8 9">CBS 389.68</strain>
    </source>
</reference>
<keyword evidence="4" id="KW-0496">Mitochondrion</keyword>
<feature type="region of interest" description="Disordered" evidence="7">
    <location>
        <begin position="121"/>
        <end position="159"/>
    </location>
</feature>
<protein>
    <submittedName>
        <fullName evidence="8">Mitochondrial carrier</fullName>
    </submittedName>
</protein>
<dbReference type="OrthoDB" id="77989at2759"/>
<evidence type="ECO:0000313" key="8">
    <source>
        <dbReference type="EMBL" id="TGZ84581.1"/>
    </source>
</evidence>
<feature type="compositionally biased region" description="Acidic residues" evidence="7">
    <location>
        <begin position="121"/>
        <end position="133"/>
    </location>
</feature>
<dbReference type="STRING" id="341454.A0A4S2N5S2"/>
<dbReference type="PANTHER" id="PTHR24089">
    <property type="entry name" value="SOLUTE CARRIER FAMILY 25"/>
    <property type="match status" value="1"/>
</dbReference>
<dbReference type="InParanoid" id="A0A4S2N5S2"/>
<keyword evidence="6" id="KW-0472">Membrane</keyword>
<keyword evidence="9" id="KW-1185">Reference proteome</keyword>
<keyword evidence="3" id="KW-0677">Repeat</keyword>
<gene>
    <name evidence="8" type="ORF">EX30DRAFT_367738</name>
</gene>
<dbReference type="SUPFAM" id="SSF103506">
    <property type="entry name" value="Mitochondrial carrier"/>
    <property type="match status" value="1"/>
</dbReference>
<evidence type="ECO:0000256" key="4">
    <source>
        <dbReference type="ARBA" id="ARBA00022792"/>
    </source>
</evidence>
<name>A0A4S2N5S2_9PEZI</name>
<keyword evidence="2" id="KW-0812">Transmembrane</keyword>
<evidence type="ECO:0000256" key="2">
    <source>
        <dbReference type="ARBA" id="ARBA00022692"/>
    </source>
</evidence>
<feature type="region of interest" description="Disordered" evidence="7">
    <location>
        <begin position="1"/>
        <end position="47"/>
    </location>
</feature>
<sequence>MSSSQSSRNPLRPYYIPPAAGDIDLPAPPPPRVYRSSPVAPAPSSSSLISDFNDYSSEFLEAPSVSDSIKNFANHALLTYTSVLVSQPFQVAKTVLQCQYVPKKEPQLDKKKKEFEEMFGESFDELSDEESDDEVRYFQSNAESPEESPSLRPQKRGMKKMTDRAGYVLEDQKDTDIPRPEYQIKLVREGAVGETLKCLWQKEGAWGIWKGTNSTFIYTMATSTLESWMSSFLSAILSISDAGVADIADSTHPLASLAVAVTASALTALLLSPLDIIRTKLIITPSSSKPRNLVPSLRALPSYTIPPSLIVPTTLHAVIPSLISIGAPYFLKTKLLLDPIANPTTFSFCSVIASTIELFVRLPLETILRRAQVAEAKPEKTVVPIGRYAGVVGTAWVVLKEEESGKWGFEGLYRGWRVGAWGNVGVLGLGFIGVQGAQAGEF</sequence>
<evidence type="ECO:0000256" key="7">
    <source>
        <dbReference type="SAM" id="MobiDB-lite"/>
    </source>
</evidence>
<evidence type="ECO:0000256" key="6">
    <source>
        <dbReference type="ARBA" id="ARBA00023136"/>
    </source>
</evidence>
<evidence type="ECO:0000313" key="9">
    <source>
        <dbReference type="Proteomes" id="UP000298138"/>
    </source>
</evidence>
<dbReference type="EMBL" id="ML220112">
    <property type="protein sequence ID" value="TGZ84581.1"/>
    <property type="molecule type" value="Genomic_DNA"/>
</dbReference>
<proteinExistence type="predicted"/>
<comment type="subcellular location">
    <subcellularLocation>
        <location evidence="1">Mitochondrion membrane</location>
    </subcellularLocation>
</comment>
<accession>A0A4S2N5S2</accession>
<keyword evidence="4" id="KW-0999">Mitochondrion inner membrane</keyword>
<dbReference type="InterPro" id="IPR023395">
    <property type="entry name" value="MCP_dom_sf"/>
</dbReference>
<evidence type="ECO:0000256" key="5">
    <source>
        <dbReference type="ARBA" id="ARBA00022989"/>
    </source>
</evidence>
<dbReference type="Gene3D" id="1.50.40.10">
    <property type="entry name" value="Mitochondrial carrier domain"/>
    <property type="match status" value="1"/>
</dbReference>
<evidence type="ECO:0000256" key="1">
    <source>
        <dbReference type="ARBA" id="ARBA00004325"/>
    </source>
</evidence>
<evidence type="ECO:0000256" key="3">
    <source>
        <dbReference type="ARBA" id="ARBA00022737"/>
    </source>
</evidence>
<feature type="compositionally biased region" description="Low complexity" evidence="7">
    <location>
        <begin position="33"/>
        <end position="47"/>
    </location>
</feature>
<organism evidence="8 9">
    <name type="scientific">Ascodesmis nigricans</name>
    <dbReference type="NCBI Taxonomy" id="341454"/>
    <lineage>
        <taxon>Eukaryota</taxon>
        <taxon>Fungi</taxon>
        <taxon>Dikarya</taxon>
        <taxon>Ascomycota</taxon>
        <taxon>Pezizomycotina</taxon>
        <taxon>Pezizomycetes</taxon>
        <taxon>Pezizales</taxon>
        <taxon>Ascodesmidaceae</taxon>
        <taxon>Ascodesmis</taxon>
    </lineage>
</organism>
<dbReference type="Proteomes" id="UP000298138">
    <property type="component" value="Unassembled WGS sequence"/>
</dbReference>
<dbReference type="GO" id="GO:0031966">
    <property type="term" value="C:mitochondrial membrane"/>
    <property type="evidence" value="ECO:0007669"/>
    <property type="project" value="UniProtKB-SubCell"/>
</dbReference>
<keyword evidence="5" id="KW-1133">Transmembrane helix</keyword>
<dbReference type="AlphaFoldDB" id="A0A4S2N5S2"/>